<proteinExistence type="predicted"/>
<evidence type="ECO:0000313" key="2">
    <source>
        <dbReference type="EMBL" id="KKY14569.1"/>
    </source>
</evidence>
<name>A0A0G2DV86_9PEZI</name>
<dbReference type="EMBL" id="LAQI01000228">
    <property type="protein sequence ID" value="KKY14569.1"/>
    <property type="molecule type" value="Genomic_DNA"/>
</dbReference>
<reference evidence="2 3" key="2">
    <citation type="submission" date="2015-05" db="EMBL/GenBank/DDBJ databases">
        <title>Distinctive expansion of gene families associated with plant cell wall degradation and secondary metabolism in the genomes of grapevine trunk pathogens.</title>
        <authorList>
            <person name="Lawrence D.P."/>
            <person name="Travadon R."/>
            <person name="Rolshausen P.E."/>
            <person name="Baumgartner K."/>
        </authorList>
    </citation>
    <scope>NUCLEOTIDE SEQUENCE [LARGE SCALE GENOMIC DNA]</scope>
    <source>
        <strain evidence="2">DS831</strain>
    </source>
</reference>
<accession>A0A0G2DV86</accession>
<reference evidence="2 3" key="1">
    <citation type="submission" date="2015-03" db="EMBL/GenBank/DDBJ databases">
        <authorList>
            <person name="Morales-Cruz A."/>
            <person name="Amrine K.C."/>
            <person name="Cantu D."/>
        </authorList>
    </citation>
    <scope>NUCLEOTIDE SEQUENCE [LARGE SCALE GENOMIC DNA]</scope>
    <source>
        <strain evidence="2">DS831</strain>
    </source>
</reference>
<evidence type="ECO:0000313" key="3">
    <source>
        <dbReference type="Proteomes" id="UP000034182"/>
    </source>
</evidence>
<sequence>MPPKRAFTDDYSNGPNPSPTSSSFPPKRRKTYTGGVNDWRRPSASSTREGWWAVSEAAWEHMTPAMKMNWTHVGRIMETEEGEPAPEACEQCRDAGDPRGCWVYSREAMRRYGFKTHVCARCRATANVCSLNAVYLSGHAFFKDVET</sequence>
<protein>
    <submittedName>
        <fullName evidence="2">Uncharacterized protein</fullName>
    </submittedName>
</protein>
<evidence type="ECO:0000256" key="1">
    <source>
        <dbReference type="SAM" id="MobiDB-lite"/>
    </source>
</evidence>
<organism evidence="2 3">
    <name type="scientific">Diplodia seriata</name>
    <dbReference type="NCBI Taxonomy" id="420778"/>
    <lineage>
        <taxon>Eukaryota</taxon>
        <taxon>Fungi</taxon>
        <taxon>Dikarya</taxon>
        <taxon>Ascomycota</taxon>
        <taxon>Pezizomycotina</taxon>
        <taxon>Dothideomycetes</taxon>
        <taxon>Dothideomycetes incertae sedis</taxon>
        <taxon>Botryosphaeriales</taxon>
        <taxon>Botryosphaeriaceae</taxon>
        <taxon>Diplodia</taxon>
    </lineage>
</organism>
<gene>
    <name evidence="2" type="ORF">UCDDS831_g08229</name>
</gene>
<dbReference type="AlphaFoldDB" id="A0A0G2DV86"/>
<feature type="compositionally biased region" description="Low complexity" evidence="1">
    <location>
        <begin position="12"/>
        <end position="25"/>
    </location>
</feature>
<dbReference type="Proteomes" id="UP000034182">
    <property type="component" value="Unassembled WGS sequence"/>
</dbReference>
<feature type="region of interest" description="Disordered" evidence="1">
    <location>
        <begin position="1"/>
        <end position="43"/>
    </location>
</feature>
<comment type="caution">
    <text evidence="2">The sequence shown here is derived from an EMBL/GenBank/DDBJ whole genome shotgun (WGS) entry which is preliminary data.</text>
</comment>